<evidence type="ECO:0000256" key="10">
    <source>
        <dbReference type="ARBA" id="ARBA00023136"/>
    </source>
</evidence>
<keyword evidence="8 11" id="KW-0408">Iron</keyword>
<evidence type="ECO:0000256" key="5">
    <source>
        <dbReference type="ARBA" id="ARBA00022723"/>
    </source>
</evidence>
<keyword evidence="7 11" id="KW-0560">Oxidoreductase</keyword>
<evidence type="ECO:0000313" key="12">
    <source>
        <dbReference type="EMBL" id="WJZ91918.1"/>
    </source>
</evidence>
<evidence type="ECO:0000256" key="8">
    <source>
        <dbReference type="ARBA" id="ARBA00023004"/>
    </source>
</evidence>
<reference evidence="12 13" key="1">
    <citation type="journal article" date="2023" name="Hortic Res">
        <title>The complete reference genome for grapevine (Vitis vinifera L.) genetics and breeding.</title>
        <authorList>
            <person name="Shi X."/>
            <person name="Cao S."/>
            <person name="Wang X."/>
            <person name="Huang S."/>
            <person name="Wang Y."/>
            <person name="Liu Z."/>
            <person name="Liu W."/>
            <person name="Leng X."/>
            <person name="Peng Y."/>
            <person name="Wang N."/>
            <person name="Wang Y."/>
            <person name="Ma Z."/>
            <person name="Xu X."/>
            <person name="Zhang F."/>
            <person name="Xue H."/>
            <person name="Zhong H."/>
            <person name="Wang Y."/>
            <person name="Zhang K."/>
            <person name="Velt A."/>
            <person name="Avia K."/>
            <person name="Holtgrawe D."/>
            <person name="Grimplet J."/>
            <person name="Matus J.T."/>
            <person name="Ware D."/>
            <person name="Wu X."/>
            <person name="Wang H."/>
            <person name="Liu C."/>
            <person name="Fang Y."/>
            <person name="Rustenholz C."/>
            <person name="Cheng Z."/>
            <person name="Xiao H."/>
            <person name="Zhou Y."/>
        </authorList>
    </citation>
    <scope>NUCLEOTIDE SEQUENCE [LARGE SCALE GENOMIC DNA]</scope>
    <source>
        <strain evidence="13">cv. Pinot noir / PN40024</strain>
        <tissue evidence="12">Leaf</tissue>
    </source>
</reference>
<dbReference type="PANTHER" id="PTHR47947">
    <property type="entry name" value="CYTOCHROME P450 82C3-RELATED"/>
    <property type="match status" value="1"/>
</dbReference>
<keyword evidence="9 11" id="KW-0503">Monooxygenase</keyword>
<dbReference type="Pfam" id="PF00067">
    <property type="entry name" value="p450"/>
    <property type="match status" value="3"/>
</dbReference>
<name>A0ABY9C9D5_VITVI</name>
<dbReference type="Gene3D" id="1.10.630.10">
    <property type="entry name" value="Cytochrome P450"/>
    <property type="match status" value="3"/>
</dbReference>
<dbReference type="PRINTS" id="PR00463">
    <property type="entry name" value="EP450I"/>
</dbReference>
<gene>
    <name evidence="12" type="ORF">VitviT2T_010953</name>
</gene>
<evidence type="ECO:0008006" key="14">
    <source>
        <dbReference type="Google" id="ProtNLM"/>
    </source>
</evidence>
<comment type="similarity">
    <text evidence="2 11">Belongs to the cytochrome P450 family.</text>
</comment>
<evidence type="ECO:0000256" key="2">
    <source>
        <dbReference type="ARBA" id="ARBA00010617"/>
    </source>
</evidence>
<evidence type="ECO:0000256" key="4">
    <source>
        <dbReference type="ARBA" id="ARBA00022692"/>
    </source>
</evidence>
<dbReference type="InterPro" id="IPR017972">
    <property type="entry name" value="Cyt_P450_CS"/>
</dbReference>
<keyword evidence="13" id="KW-1185">Reference proteome</keyword>
<dbReference type="InterPro" id="IPR050651">
    <property type="entry name" value="Plant_Cytochrome_P450_Monoox"/>
</dbReference>
<accession>A0ABY9C9D5</accession>
<evidence type="ECO:0000256" key="1">
    <source>
        <dbReference type="ARBA" id="ARBA00004167"/>
    </source>
</evidence>
<dbReference type="InterPro" id="IPR036396">
    <property type="entry name" value="Cyt_P450_sf"/>
</dbReference>
<dbReference type="SUPFAM" id="SSF48264">
    <property type="entry name" value="Cytochrome P450"/>
    <property type="match status" value="3"/>
</dbReference>
<keyword evidence="3 11" id="KW-0349">Heme</keyword>
<evidence type="ECO:0000256" key="3">
    <source>
        <dbReference type="ARBA" id="ARBA00022617"/>
    </source>
</evidence>
<dbReference type="PRINTS" id="PR00385">
    <property type="entry name" value="P450"/>
</dbReference>
<keyword evidence="6" id="KW-1133">Transmembrane helix</keyword>
<keyword evidence="4" id="KW-0812">Transmembrane</keyword>
<dbReference type="EMBL" id="CP126654">
    <property type="protein sequence ID" value="WJZ91918.1"/>
    <property type="molecule type" value="Genomic_DNA"/>
</dbReference>
<protein>
    <recommendedName>
        <fullName evidence="14">Cytochrome P450 81D11</fullName>
    </recommendedName>
</protein>
<evidence type="ECO:0000256" key="7">
    <source>
        <dbReference type="ARBA" id="ARBA00023002"/>
    </source>
</evidence>
<dbReference type="InterPro" id="IPR001128">
    <property type="entry name" value="Cyt_P450"/>
</dbReference>
<dbReference type="InterPro" id="IPR002401">
    <property type="entry name" value="Cyt_P450_E_grp-I"/>
</dbReference>
<evidence type="ECO:0000256" key="6">
    <source>
        <dbReference type="ARBA" id="ARBA00022989"/>
    </source>
</evidence>
<proteinExistence type="inferred from homology"/>
<sequence length="598" mass="66857">MALLLNHPDALNKAREEIDIHVGQGRLMEESDLSKLGYLQNVISKTHRLYPAAPLLLPHMTSSHCQVGGFDIPKGTMLLINAWAIHRDPKAWDNPTSFKPERFNSEENNNYKLFPFGLGMRACPGSGLANKVMGLTLGLLIQCYEWKRVSKKEVDMAEGLGLTMPKAVPLEAMCKARDIIKMNLVFAGTDTAAVTMEWAMSLLLNHPDVLKKAKVELDTCVGQERLLEEADLPKLHYLQNIISETFRLCPPAPLWLPHMSSANCQLGGFDIPRDAMLLVNSWTLHRDPKLWDDPTSFKPERFEGGERGETYKLLPFGTGRRACPGSGLANKVVGLTLGSLIQCYEWERISEKKVDMMEGKGLTMPKMEPLEAMCSAYEILKNVLQDEETMAMQVGGADTTAVTIEWAMSLLLNHPEVLKKARDELDTHIGHDCLIDETDLPKLQYLQSIISESLRLFPSTPLLVPHFSTEDCKLRGFDVPGGTMLLVNAWALHRDPKLWNDPTSFKPERFETGESETYKLLPFGVGRRACPGIGLANRVMGLTLGSLIQCFDWKRVDEKEIDMAEGQGLTMPKVEPLEAMCKTRQVMNNVSSKILNSV</sequence>
<dbReference type="PANTHER" id="PTHR47947:SF62">
    <property type="entry name" value="CYTOCHROME P450, FAMILY 81, SUBFAMILY D, POLYPEPTIDE 5"/>
    <property type="match status" value="1"/>
</dbReference>
<evidence type="ECO:0000313" key="13">
    <source>
        <dbReference type="Proteomes" id="UP001227230"/>
    </source>
</evidence>
<dbReference type="PROSITE" id="PS00086">
    <property type="entry name" value="CYTOCHROME_P450"/>
    <property type="match status" value="3"/>
</dbReference>
<keyword evidence="5 11" id="KW-0479">Metal-binding</keyword>
<keyword evidence="10" id="KW-0472">Membrane</keyword>
<organism evidence="12 13">
    <name type="scientific">Vitis vinifera</name>
    <name type="common">Grape</name>
    <dbReference type="NCBI Taxonomy" id="29760"/>
    <lineage>
        <taxon>Eukaryota</taxon>
        <taxon>Viridiplantae</taxon>
        <taxon>Streptophyta</taxon>
        <taxon>Embryophyta</taxon>
        <taxon>Tracheophyta</taxon>
        <taxon>Spermatophyta</taxon>
        <taxon>Magnoliopsida</taxon>
        <taxon>eudicotyledons</taxon>
        <taxon>Gunneridae</taxon>
        <taxon>Pentapetalae</taxon>
        <taxon>rosids</taxon>
        <taxon>Vitales</taxon>
        <taxon>Vitaceae</taxon>
        <taxon>Viteae</taxon>
        <taxon>Vitis</taxon>
    </lineage>
</organism>
<evidence type="ECO:0000256" key="9">
    <source>
        <dbReference type="ARBA" id="ARBA00023033"/>
    </source>
</evidence>
<comment type="subcellular location">
    <subcellularLocation>
        <location evidence="1">Membrane</location>
        <topology evidence="1">Single-pass membrane protein</topology>
    </subcellularLocation>
</comment>
<dbReference type="Proteomes" id="UP001227230">
    <property type="component" value="Chromosome 7"/>
</dbReference>
<evidence type="ECO:0000256" key="11">
    <source>
        <dbReference type="RuleBase" id="RU000461"/>
    </source>
</evidence>